<evidence type="ECO:0000313" key="2">
    <source>
        <dbReference type="Proteomes" id="UP000481033"/>
    </source>
</evidence>
<sequence length="96" mass="11375">MKFQRRLSEPHFVFLQKQPPRWSLTGELGRCLTSMPKEVWTSVLKLMTGSSEPMIHKQCDRRGQISYSIYDPSTQHKIAGLSETEVRVWLEERYYQ</sequence>
<dbReference type="RefSeq" id="WP_163698370.1">
    <property type="nucleotide sequence ID" value="NZ_QXHD01000004.1"/>
</dbReference>
<protein>
    <submittedName>
        <fullName evidence="1">Uncharacterized protein</fullName>
    </submittedName>
</protein>
<dbReference type="Proteomes" id="UP000481033">
    <property type="component" value="Unassembled WGS sequence"/>
</dbReference>
<evidence type="ECO:0000313" key="1">
    <source>
        <dbReference type="EMBL" id="NEZ56374.1"/>
    </source>
</evidence>
<keyword evidence="2" id="KW-1185">Reference proteome</keyword>
<comment type="caution">
    <text evidence="1">The sequence shown here is derived from an EMBL/GenBank/DDBJ whole genome shotgun (WGS) entry which is preliminary data.</text>
</comment>
<organism evidence="1 2">
    <name type="scientific">Adonisia turfae CCMR0081</name>
    <dbReference type="NCBI Taxonomy" id="2292702"/>
    <lineage>
        <taxon>Bacteria</taxon>
        <taxon>Bacillati</taxon>
        <taxon>Cyanobacteriota</taxon>
        <taxon>Adonisia</taxon>
        <taxon>Adonisia turfae</taxon>
    </lineage>
</organism>
<gene>
    <name evidence="1" type="ORF">DXZ20_11960</name>
</gene>
<dbReference type="AlphaFoldDB" id="A0A6M0RJJ0"/>
<accession>A0A6M0RJJ0</accession>
<proteinExistence type="predicted"/>
<reference evidence="1 2" key="1">
    <citation type="journal article" date="2020" name="Microb. Ecol.">
        <title>Ecogenomics of the Marine Benthic Filamentous Cyanobacterium Adonisia.</title>
        <authorList>
            <person name="Walter J.M."/>
            <person name="Coutinho F.H."/>
            <person name="Leomil L."/>
            <person name="Hargreaves P.I."/>
            <person name="Campeao M.E."/>
            <person name="Vieira V.V."/>
            <person name="Silva B.S."/>
            <person name="Fistarol G.O."/>
            <person name="Salomon P.S."/>
            <person name="Sawabe T."/>
            <person name="Mino S."/>
            <person name="Hosokawa M."/>
            <person name="Miyashita H."/>
            <person name="Maruyama F."/>
            <person name="van Verk M.C."/>
            <person name="Dutilh B.E."/>
            <person name="Thompson C.C."/>
            <person name="Thompson F.L."/>
        </authorList>
    </citation>
    <scope>NUCLEOTIDE SEQUENCE [LARGE SCALE GENOMIC DNA]</scope>
    <source>
        <strain evidence="1 2">CCMR0081</strain>
    </source>
</reference>
<dbReference type="EMBL" id="QXHD01000004">
    <property type="protein sequence ID" value="NEZ56374.1"/>
    <property type="molecule type" value="Genomic_DNA"/>
</dbReference>
<name>A0A6M0RJJ0_9CYAN</name>